<accession>E0NTK9</accession>
<evidence type="ECO:0000256" key="3">
    <source>
        <dbReference type="ARBA" id="ARBA00023237"/>
    </source>
</evidence>
<keyword evidence="3" id="KW-0998">Cell outer membrane</keyword>
<dbReference type="HOGENOM" id="CLU_017617_1_0_10"/>
<dbReference type="AlphaFoldDB" id="E0NTK9"/>
<evidence type="ECO:0000313" key="8">
    <source>
        <dbReference type="Proteomes" id="UP000004394"/>
    </source>
</evidence>
<evidence type="ECO:0000259" key="6">
    <source>
        <dbReference type="Pfam" id="PF14905"/>
    </source>
</evidence>
<dbReference type="BioCyc" id="PMAR862515-HMP:GMOO-1534-MONOMER"/>
<gene>
    <name evidence="7" type="ORF">HMPREF0658_1511</name>
</gene>
<dbReference type="InterPro" id="IPR041700">
    <property type="entry name" value="OMP_b-brl_3"/>
</dbReference>
<feature type="chain" id="PRO_5003138285" description="Outer membrane protein beta-barrel domain-containing protein" evidence="5">
    <location>
        <begin position="17"/>
        <end position="700"/>
    </location>
</feature>
<comment type="subcellular location">
    <subcellularLocation>
        <location evidence="1">Cell outer membrane</location>
    </subcellularLocation>
</comment>
<dbReference type="SUPFAM" id="SSF56935">
    <property type="entry name" value="Porins"/>
    <property type="match status" value="1"/>
</dbReference>
<keyword evidence="8" id="KW-1185">Reference proteome</keyword>
<evidence type="ECO:0000256" key="1">
    <source>
        <dbReference type="ARBA" id="ARBA00004442"/>
    </source>
</evidence>
<feature type="signal peptide" evidence="5">
    <location>
        <begin position="1"/>
        <end position="16"/>
    </location>
</feature>
<dbReference type="RefSeq" id="WP_006949653.1">
    <property type="nucleotide sequence ID" value="NZ_BAJI01000002.1"/>
</dbReference>
<dbReference type="STRING" id="862515.HMPREF0658_1511"/>
<dbReference type="Proteomes" id="UP000004394">
    <property type="component" value="Unassembled WGS sequence"/>
</dbReference>
<evidence type="ECO:0000256" key="5">
    <source>
        <dbReference type="SAM" id="SignalP"/>
    </source>
</evidence>
<keyword evidence="5" id="KW-0732">Signal</keyword>
<dbReference type="InterPro" id="IPR036942">
    <property type="entry name" value="Beta-barrel_TonB_sf"/>
</dbReference>
<proteinExistence type="predicted"/>
<feature type="region of interest" description="Disordered" evidence="4">
    <location>
        <begin position="674"/>
        <end position="700"/>
    </location>
</feature>
<name>E0NTK9_9BACT</name>
<evidence type="ECO:0000256" key="2">
    <source>
        <dbReference type="ARBA" id="ARBA00023136"/>
    </source>
</evidence>
<reference evidence="7" key="1">
    <citation type="submission" date="2010-07" db="EMBL/GenBank/DDBJ databases">
        <authorList>
            <person name="Muzny D."/>
            <person name="Qin X."/>
            <person name="Deng J."/>
            <person name="Jiang H."/>
            <person name="Liu Y."/>
            <person name="Qu J."/>
            <person name="Song X.-Z."/>
            <person name="Zhang L."/>
            <person name="Thornton R."/>
            <person name="Coyle M."/>
            <person name="Francisco L."/>
            <person name="Jackson L."/>
            <person name="Javaid M."/>
            <person name="Korchina V."/>
            <person name="Kovar C."/>
            <person name="Mata R."/>
            <person name="Mathew T."/>
            <person name="Ngo R."/>
            <person name="Nguyen L."/>
            <person name="Nguyen N."/>
            <person name="Okwuonu G."/>
            <person name="Ongeri F."/>
            <person name="Pham C."/>
            <person name="Simmons D."/>
            <person name="Wilczek-Boney K."/>
            <person name="Hale W."/>
            <person name="Jakkamsetti A."/>
            <person name="Pham P."/>
            <person name="Ruth R."/>
            <person name="San Lucas F."/>
            <person name="Warren J."/>
            <person name="Zhang J."/>
            <person name="Zhao Z."/>
            <person name="Zhou C."/>
            <person name="Zhu D."/>
            <person name="Lee S."/>
            <person name="Bess C."/>
            <person name="Blankenburg K."/>
            <person name="Forbes L."/>
            <person name="Fu Q."/>
            <person name="Gubbala S."/>
            <person name="Hirani K."/>
            <person name="Jayaseelan J.C."/>
            <person name="Lara F."/>
            <person name="Munidasa M."/>
            <person name="Palculict T."/>
            <person name="Patil S."/>
            <person name="Pu L.-L."/>
            <person name="Saada N."/>
            <person name="Tang L."/>
            <person name="Weissenberger G."/>
            <person name="Zhu Y."/>
            <person name="Hemphill L."/>
            <person name="Shang Y."/>
            <person name="Youmans B."/>
            <person name="Ayvaz T."/>
            <person name="Ross M."/>
            <person name="Santibanez J."/>
            <person name="Aqrawi P."/>
            <person name="Gross S."/>
            <person name="Joshi V."/>
            <person name="Fowler G."/>
            <person name="Nazareth L."/>
            <person name="Reid J."/>
            <person name="Worley K."/>
            <person name="Petrosino J."/>
            <person name="Highlander S."/>
            <person name="Gibbs R."/>
        </authorList>
    </citation>
    <scope>NUCLEOTIDE SEQUENCE [LARGE SCALE GENOMIC DNA]</scope>
    <source>
        <strain evidence="7">DSM 16973</strain>
    </source>
</reference>
<comment type="caution">
    <text evidence="7">The sequence shown here is derived from an EMBL/GenBank/DDBJ whole genome shotgun (WGS) entry which is preliminary data.</text>
</comment>
<keyword evidence="2" id="KW-0472">Membrane</keyword>
<feature type="domain" description="Outer membrane protein beta-barrel" evidence="6">
    <location>
        <begin position="288"/>
        <end position="669"/>
    </location>
</feature>
<evidence type="ECO:0000313" key="7">
    <source>
        <dbReference type="EMBL" id="EFM01392.1"/>
    </source>
</evidence>
<dbReference type="Pfam" id="PF14905">
    <property type="entry name" value="OMP_b-brl_3"/>
    <property type="match status" value="1"/>
</dbReference>
<dbReference type="GO" id="GO:0009279">
    <property type="term" value="C:cell outer membrane"/>
    <property type="evidence" value="ECO:0007669"/>
    <property type="project" value="UniProtKB-SubCell"/>
</dbReference>
<dbReference type="eggNOG" id="COG1629">
    <property type="taxonomic scope" value="Bacteria"/>
</dbReference>
<evidence type="ECO:0000256" key="4">
    <source>
        <dbReference type="SAM" id="MobiDB-lite"/>
    </source>
</evidence>
<dbReference type="Gene3D" id="2.40.170.20">
    <property type="entry name" value="TonB-dependent receptor, beta-barrel domain"/>
    <property type="match status" value="1"/>
</dbReference>
<organism evidence="7 8">
    <name type="scientific">Hoylesella marshii DSM 16973 = JCM 13450</name>
    <dbReference type="NCBI Taxonomy" id="862515"/>
    <lineage>
        <taxon>Bacteria</taxon>
        <taxon>Pseudomonadati</taxon>
        <taxon>Bacteroidota</taxon>
        <taxon>Bacteroidia</taxon>
        <taxon>Bacteroidales</taxon>
        <taxon>Prevotellaceae</taxon>
        <taxon>Hoylesella</taxon>
    </lineage>
</organism>
<protein>
    <recommendedName>
        <fullName evidence="6">Outer membrane protein beta-barrel domain-containing protein</fullName>
    </recommendedName>
</protein>
<sequence length="700" mass="79545">MTALLWACTLSASAYAGAPFYVVKADTLVHLNEVTVTAKRIEHAGDRYVIHVPTNENKNMDEVLRQAPGIWMDNRSILINGTGGTKVFVNDREIRLEGEQLVAYLRSIPAQNIKRVEVQSMADAGRSADLQGGIICLYLRKKTIDGLSASLSLDERTGSRMHTWQPTAFLDVRKGKWNVYASGAYTLRPTDKGRASSVRHYRSDNIAMQSSERVSSPYRHYRLSVGGLLDIDSTQQIGLETEWAGSSLRRNSEALTLLSIAGAARNSRGDYRQQSQYDAGSIATNYKKTLDARGSELKVMGDYIHKSSSSNNFYSILSLWNNVDTAYSKHTSADYDIASADVSVHHRLPHAQQLLWGGRYAFTRMNNKAADCDLLYHEHIGAIYAEYSFHAGRWNGSAGLRLEHTATRNRTDGIHRNSTDLYPHVSVTYAFDEMKQWMLNLQYAEKVERPNFLYMNPTRIQTSEYAYMVGNPRLRPTYIHKFYLTLIAAYRYTLTIGCNSNKDIVRPYSRQDALNPLSNYVTYENHRGENDWFVALSAPIDMGRSLRLTVNMVGVRQYIRKNGDEKYDAHNLVFANATLAARMGKGFNAELEYSVHNRMYTSNSQIGTSQNVGFTVRKLLINGRMTVVAGVENLFNRYERYRVVLPHYTTDTEMRMPSDGRKIRIGLSWRIDKGKKAEKRKVESSAAEERNRMEQETKKY</sequence>
<dbReference type="EMBL" id="AEEI01000050">
    <property type="protein sequence ID" value="EFM01392.1"/>
    <property type="molecule type" value="Genomic_DNA"/>
</dbReference>